<feature type="region of interest" description="Disordered" evidence="1">
    <location>
        <begin position="1"/>
        <end position="27"/>
    </location>
</feature>
<name>A0A7W3P5V2_9ACTN</name>
<dbReference type="GO" id="GO:0046872">
    <property type="term" value="F:metal ion binding"/>
    <property type="evidence" value="ECO:0007669"/>
    <property type="project" value="InterPro"/>
</dbReference>
<dbReference type="InterPro" id="IPR036527">
    <property type="entry name" value="SCP2_sterol-bd_dom_sf"/>
</dbReference>
<dbReference type="AlphaFoldDB" id="A0A7W3P5V2"/>
<evidence type="ECO:0000313" key="4">
    <source>
        <dbReference type="Proteomes" id="UP000523079"/>
    </source>
</evidence>
<dbReference type="InterPro" id="IPR024344">
    <property type="entry name" value="MDMPI_metal-binding"/>
</dbReference>
<evidence type="ECO:0000313" key="3">
    <source>
        <dbReference type="EMBL" id="MBA8794277.1"/>
    </source>
</evidence>
<dbReference type="SUPFAM" id="SSF55718">
    <property type="entry name" value="SCP-like"/>
    <property type="match status" value="1"/>
</dbReference>
<keyword evidence="4" id="KW-1185">Reference proteome</keyword>
<evidence type="ECO:0000259" key="2">
    <source>
        <dbReference type="Pfam" id="PF11716"/>
    </source>
</evidence>
<dbReference type="InterPro" id="IPR017517">
    <property type="entry name" value="Maleyloyr_isom"/>
</dbReference>
<proteinExistence type="predicted"/>
<comment type="caution">
    <text evidence="3">The sequence shown here is derived from an EMBL/GenBank/DDBJ whole genome shotgun (WGS) entry which is preliminary data.</text>
</comment>
<keyword evidence="3" id="KW-0413">Isomerase</keyword>
<dbReference type="SUPFAM" id="SSF109854">
    <property type="entry name" value="DinB/YfiT-like putative metalloenzymes"/>
    <property type="match status" value="1"/>
</dbReference>
<dbReference type="Proteomes" id="UP000523079">
    <property type="component" value="Unassembled WGS sequence"/>
</dbReference>
<feature type="compositionally biased region" description="Low complexity" evidence="1">
    <location>
        <begin position="1"/>
        <end position="11"/>
    </location>
</feature>
<dbReference type="EC" id="5.2.1.4" evidence="3"/>
<sequence length="259" mass="27158">MSTPDADGQPAPDGPAEDGPGTGPLNTVRGLLAAATQRLLGDTITLDDDGWRAPSRLPGWSRGHVASHLARNAEGMTRLATWARTGERQEMYPSREQRDADINAGAGRSGLDLQVDLDTTAGALDAALAALADADRWDAAIEIRGEPQPARLLPLLRLSEVALHHVDLDVGTELADLDPELVGWLLELVAVRLHNREDYPALELRTDAGHHAVLGRPDATPTVVGGPDAAVLGRLTGRTTAGSADGVSGLDGIELPAFA</sequence>
<organism evidence="3 4">
    <name type="scientific">Microlunatus kandeliicorticis</name>
    <dbReference type="NCBI Taxonomy" id="1759536"/>
    <lineage>
        <taxon>Bacteria</taxon>
        <taxon>Bacillati</taxon>
        <taxon>Actinomycetota</taxon>
        <taxon>Actinomycetes</taxon>
        <taxon>Propionibacteriales</taxon>
        <taxon>Propionibacteriaceae</taxon>
        <taxon>Microlunatus</taxon>
    </lineage>
</organism>
<reference evidence="3 4" key="1">
    <citation type="submission" date="2020-07" db="EMBL/GenBank/DDBJ databases">
        <title>Sequencing the genomes of 1000 actinobacteria strains.</title>
        <authorList>
            <person name="Klenk H.-P."/>
        </authorList>
    </citation>
    <scope>NUCLEOTIDE SEQUENCE [LARGE SCALE GENOMIC DNA]</scope>
    <source>
        <strain evidence="3 4">DSM 100723</strain>
    </source>
</reference>
<evidence type="ECO:0000256" key="1">
    <source>
        <dbReference type="SAM" id="MobiDB-lite"/>
    </source>
</evidence>
<protein>
    <submittedName>
        <fullName evidence="3">Maleylpyruvate isomerase</fullName>
        <ecNumber evidence="3">5.2.1.4</ecNumber>
    </submittedName>
</protein>
<dbReference type="RefSeq" id="WP_182559888.1">
    <property type="nucleotide sequence ID" value="NZ_JACGWT010000003.1"/>
</dbReference>
<dbReference type="EMBL" id="JACGWT010000003">
    <property type="protein sequence ID" value="MBA8794277.1"/>
    <property type="molecule type" value="Genomic_DNA"/>
</dbReference>
<dbReference type="GO" id="GO:0050077">
    <property type="term" value="F:maleylpyruvate isomerase activity"/>
    <property type="evidence" value="ECO:0007669"/>
    <property type="project" value="UniProtKB-EC"/>
</dbReference>
<dbReference type="Gene3D" id="1.20.120.450">
    <property type="entry name" value="dinb family like domain"/>
    <property type="match status" value="1"/>
</dbReference>
<dbReference type="NCBIfam" id="TIGR03083">
    <property type="entry name" value="maleylpyruvate isomerase family mycothiol-dependent enzyme"/>
    <property type="match status" value="1"/>
</dbReference>
<dbReference type="InterPro" id="IPR034660">
    <property type="entry name" value="DinB/YfiT-like"/>
</dbReference>
<dbReference type="Pfam" id="PF11716">
    <property type="entry name" value="MDMPI_N"/>
    <property type="match status" value="1"/>
</dbReference>
<keyword evidence="3" id="KW-0670">Pyruvate</keyword>
<gene>
    <name evidence="3" type="ORF">FHX74_001896</name>
</gene>
<feature type="domain" description="Mycothiol-dependent maleylpyruvate isomerase metal-binding" evidence="2">
    <location>
        <begin position="32"/>
        <end position="168"/>
    </location>
</feature>
<accession>A0A7W3P5V2</accession>